<name>A0A1Y2H7V1_9FUNG</name>
<dbReference type="EMBL" id="MCFL01000128">
    <property type="protein sequence ID" value="ORZ29783.1"/>
    <property type="molecule type" value="Genomic_DNA"/>
</dbReference>
<evidence type="ECO:0000313" key="1">
    <source>
        <dbReference type="EMBL" id="ORZ29783.1"/>
    </source>
</evidence>
<protein>
    <submittedName>
        <fullName evidence="1">Uncharacterized protein</fullName>
    </submittedName>
</protein>
<dbReference type="Proteomes" id="UP000193411">
    <property type="component" value="Unassembled WGS sequence"/>
</dbReference>
<gene>
    <name evidence="1" type="ORF">BCR44DRAFT_1447852</name>
</gene>
<sequence>MAIAHCTFLLSDSPSTPVALSSTSIRCCPACYSALHINAATPTPSPHFCTRDPIRRSTLATIANLSSSCPCEHLVPRKSTVRSPSCSTDFPLQHLP</sequence>
<keyword evidence="2" id="KW-1185">Reference proteome</keyword>
<organism evidence="1 2">
    <name type="scientific">Catenaria anguillulae PL171</name>
    <dbReference type="NCBI Taxonomy" id="765915"/>
    <lineage>
        <taxon>Eukaryota</taxon>
        <taxon>Fungi</taxon>
        <taxon>Fungi incertae sedis</taxon>
        <taxon>Blastocladiomycota</taxon>
        <taxon>Blastocladiomycetes</taxon>
        <taxon>Blastocladiales</taxon>
        <taxon>Catenariaceae</taxon>
        <taxon>Catenaria</taxon>
    </lineage>
</organism>
<comment type="caution">
    <text evidence="1">The sequence shown here is derived from an EMBL/GenBank/DDBJ whole genome shotgun (WGS) entry which is preliminary data.</text>
</comment>
<evidence type="ECO:0000313" key="2">
    <source>
        <dbReference type="Proteomes" id="UP000193411"/>
    </source>
</evidence>
<reference evidence="1 2" key="1">
    <citation type="submission" date="2016-07" db="EMBL/GenBank/DDBJ databases">
        <title>Pervasive Adenine N6-methylation of Active Genes in Fungi.</title>
        <authorList>
            <consortium name="DOE Joint Genome Institute"/>
            <person name="Mondo S.J."/>
            <person name="Dannebaum R.O."/>
            <person name="Kuo R.C."/>
            <person name="Labutti K."/>
            <person name="Haridas S."/>
            <person name="Kuo A."/>
            <person name="Salamov A."/>
            <person name="Ahrendt S.R."/>
            <person name="Lipzen A."/>
            <person name="Sullivan W."/>
            <person name="Andreopoulos W.B."/>
            <person name="Clum A."/>
            <person name="Lindquist E."/>
            <person name="Daum C."/>
            <person name="Ramamoorthy G.K."/>
            <person name="Gryganskyi A."/>
            <person name="Culley D."/>
            <person name="Magnuson J.K."/>
            <person name="James T.Y."/>
            <person name="O'Malley M.A."/>
            <person name="Stajich J.E."/>
            <person name="Spatafora J.W."/>
            <person name="Visel A."/>
            <person name="Grigoriev I.V."/>
        </authorList>
    </citation>
    <scope>NUCLEOTIDE SEQUENCE [LARGE SCALE GENOMIC DNA]</scope>
    <source>
        <strain evidence="1 2">PL171</strain>
    </source>
</reference>
<accession>A0A1Y2H7V1</accession>
<proteinExistence type="predicted"/>
<dbReference type="AlphaFoldDB" id="A0A1Y2H7V1"/>